<dbReference type="EMBL" id="HQ586059">
    <property type="protein sequence ID" value="ADR03204.1"/>
    <property type="molecule type" value="Genomic_DNA"/>
</dbReference>
<dbReference type="Pfam" id="PF00902">
    <property type="entry name" value="TatC"/>
    <property type="match status" value="1"/>
</dbReference>
<comment type="subcellular location">
    <subcellularLocation>
        <location evidence="1">Membrane</location>
        <topology evidence="1">Multi-pass membrane protein</topology>
    </subcellularLocation>
</comment>
<keyword evidence="6" id="KW-0496">Mitochondrion</keyword>
<dbReference type="AlphaFoldDB" id="E5Q3C1"/>
<organism evidence="6">
    <name type="scientific">Gracilariophila oryzoides</name>
    <dbReference type="NCBI Taxonomy" id="42480"/>
    <lineage>
        <taxon>Eukaryota</taxon>
        <taxon>Rhodophyta</taxon>
        <taxon>Florideophyceae</taxon>
        <taxon>Rhodymeniophycidae</taxon>
        <taxon>Gracilariales</taxon>
        <taxon>Gracilariaceae</taxon>
        <taxon>Gracilariophila</taxon>
    </lineage>
</organism>
<sequence length="244" mass="29940">MYSHLIYFYYQELIFRLFYIFISFCLCLIVNSFNIYNILFFETYPSLKFSPQKFIVTDVMDLFDVIYILFFSKSFLFIFPYAMFQLYKFNSSNWYIYQWVFFKKSLKLAFLFSLAVLIFIHIGLLPSILQFLTKLETNMDPTINIFVEFRLINYVKWVLTFRYFISSLSFISFLIFFQIWFLLSTEWVYFFTKYYRKIFIFSALFILYLVTPPDGFSQIFFIIFTFVIFEIVFLFVCYKLSNIN</sequence>
<feature type="transmembrane region" description="Helical" evidence="5">
    <location>
        <begin position="65"/>
        <end position="87"/>
    </location>
</feature>
<proteinExistence type="predicted"/>
<feature type="transmembrane region" description="Helical" evidence="5">
    <location>
        <begin position="108"/>
        <end position="129"/>
    </location>
</feature>
<gene>
    <name evidence="6" type="primary">secY</name>
    <name evidence="7" type="synonym">tatC</name>
    <name evidence="6" type="ORF">GORY_42</name>
</gene>
<feature type="transmembrane region" description="Helical" evidence="5">
    <location>
        <begin position="17"/>
        <end position="39"/>
    </location>
</feature>
<evidence type="ECO:0000313" key="6">
    <source>
        <dbReference type="EMBL" id="ADR03204.1"/>
    </source>
</evidence>
<reference evidence="6" key="1">
    <citation type="journal article" date="2010" name="Genome Biol. Evol.">
        <title>Red algae lose key mitochondrial genes in response to becoming parasitic.</title>
        <authorList>
            <person name="Hancock L."/>
            <person name="Goff L."/>
            <person name="Lane C."/>
        </authorList>
    </citation>
    <scope>NUCLEOTIDE SEQUENCE</scope>
</reference>
<feature type="transmembrane region" description="Helical" evidence="5">
    <location>
        <begin position="163"/>
        <end position="182"/>
    </location>
</feature>
<name>E5Q3C1_9FLOR</name>
<dbReference type="EMBL" id="KX687879">
    <property type="protein sequence ID" value="APC24937.1"/>
    <property type="molecule type" value="Genomic_DNA"/>
</dbReference>
<feature type="transmembrane region" description="Helical" evidence="5">
    <location>
        <begin position="194"/>
        <end position="210"/>
    </location>
</feature>
<dbReference type="InterPro" id="IPR002033">
    <property type="entry name" value="TatC"/>
</dbReference>
<keyword evidence="2 5" id="KW-0812">Transmembrane</keyword>
<evidence type="ECO:0000256" key="2">
    <source>
        <dbReference type="ARBA" id="ARBA00022692"/>
    </source>
</evidence>
<dbReference type="GeneID" id="10020691"/>
<evidence type="ECO:0000313" key="7">
    <source>
        <dbReference type="EMBL" id="APC24937.1"/>
    </source>
</evidence>
<dbReference type="GO" id="GO:0016020">
    <property type="term" value="C:membrane"/>
    <property type="evidence" value="ECO:0007669"/>
    <property type="project" value="UniProtKB-SubCell"/>
</dbReference>
<evidence type="ECO:0000256" key="1">
    <source>
        <dbReference type="ARBA" id="ARBA00004141"/>
    </source>
</evidence>
<geneLocation type="mitochondrion" evidence="6"/>
<evidence type="ECO:0000256" key="4">
    <source>
        <dbReference type="ARBA" id="ARBA00023136"/>
    </source>
</evidence>
<evidence type="ECO:0000256" key="5">
    <source>
        <dbReference type="SAM" id="Phobius"/>
    </source>
</evidence>
<keyword evidence="4 5" id="KW-0472">Membrane</keyword>
<evidence type="ECO:0000256" key="3">
    <source>
        <dbReference type="ARBA" id="ARBA00022989"/>
    </source>
</evidence>
<accession>E5Q3C1</accession>
<protein>
    <submittedName>
        <fullName evidence="7">Sec-independent protein translocase</fullName>
    </submittedName>
    <submittedName>
        <fullName evidence="6">SecY</fullName>
    </submittedName>
</protein>
<feature type="transmembrane region" description="Helical" evidence="5">
    <location>
        <begin position="216"/>
        <end position="238"/>
    </location>
</feature>
<reference evidence="7" key="2">
    <citation type="journal article" date="2016" name="Genome Biol. Evol.">
        <title>Red Algal Mitochondrial Genomes are More Complete than Previously Reported.</title>
        <authorList>
            <person name="Salomaki E.D."/>
            <person name="Lane C.E."/>
        </authorList>
    </citation>
    <scope>NUCLEOTIDE SEQUENCE</scope>
</reference>
<dbReference type="RefSeq" id="YP_004062188.1">
    <property type="nucleotide sequence ID" value="NC_014771.1"/>
</dbReference>
<keyword evidence="3 5" id="KW-1133">Transmembrane helix</keyword>